<dbReference type="InterPro" id="IPR050378">
    <property type="entry name" value="Metallo-dep_Hydrolases_sf"/>
</dbReference>
<name>A0A3B0SK03_9ZZZZ</name>
<evidence type="ECO:0000259" key="1">
    <source>
        <dbReference type="Pfam" id="PF07969"/>
    </source>
</evidence>
<feature type="domain" description="Amidohydrolase 3" evidence="1">
    <location>
        <begin position="45"/>
        <end position="263"/>
    </location>
</feature>
<organism evidence="2">
    <name type="scientific">hydrothermal vent metagenome</name>
    <dbReference type="NCBI Taxonomy" id="652676"/>
    <lineage>
        <taxon>unclassified sequences</taxon>
        <taxon>metagenomes</taxon>
        <taxon>ecological metagenomes</taxon>
    </lineage>
</organism>
<dbReference type="GO" id="GO:0016812">
    <property type="term" value="F:hydrolase activity, acting on carbon-nitrogen (but not peptide) bonds, in cyclic amides"/>
    <property type="evidence" value="ECO:0007669"/>
    <property type="project" value="TreeGrafter"/>
</dbReference>
<evidence type="ECO:0000313" key="2">
    <source>
        <dbReference type="EMBL" id="VAW04730.1"/>
    </source>
</evidence>
<dbReference type="PANTHER" id="PTHR11647:SF1">
    <property type="entry name" value="COLLAPSIN RESPONSE MEDIATOR PROTEIN"/>
    <property type="match status" value="1"/>
</dbReference>
<dbReference type="PANTHER" id="PTHR11647">
    <property type="entry name" value="HYDRANTOINASE/DIHYDROPYRIMIDINASE FAMILY MEMBER"/>
    <property type="match status" value="1"/>
</dbReference>
<sequence length="318" mass="34361">MTFDLKITDGLIYDGDGGAPIHANIGVKDGRITEIGACDGAAERAIDAAGAIVTPGFIDLHTHYDGQISWDEEMRPSVNHGVTTMLMGNCGVGFAPVRPDDHDRLVRLMEGVEDIPGTALHEGLTWNWETFPDYMNAIDAMPHAIDFAVMIGHDPVRVYAMGERASSHEQATDEDIATMRAMVREAMEAGAAGFSIGRTDVHRTADGDWTPSAEASVAELTGIASALDGLDYGVLQIVNDFNLEREGDQFDKEFAIVEAFVRAGGGKPASISLMQRDMAPDDWRRILVETERLNADGINFNVQVASHAIGVFQGLQCT</sequence>
<protein>
    <submittedName>
        <fullName evidence="2">N-acyl-D-aspartate/D-glutamate deacylase</fullName>
    </submittedName>
</protein>
<reference evidence="2" key="1">
    <citation type="submission" date="2018-06" db="EMBL/GenBank/DDBJ databases">
        <authorList>
            <person name="Zhirakovskaya E."/>
        </authorList>
    </citation>
    <scope>NUCLEOTIDE SEQUENCE</scope>
</reference>
<dbReference type="SUPFAM" id="SSF51556">
    <property type="entry name" value="Metallo-dependent hydrolases"/>
    <property type="match status" value="1"/>
</dbReference>
<dbReference type="InterPro" id="IPR011059">
    <property type="entry name" value="Metal-dep_hydrolase_composite"/>
</dbReference>
<gene>
    <name evidence="2" type="ORF">MNBD_ALPHA05-1383</name>
</gene>
<dbReference type="AlphaFoldDB" id="A0A3B0SK03"/>
<dbReference type="Gene3D" id="3.20.20.140">
    <property type="entry name" value="Metal-dependent hydrolases"/>
    <property type="match status" value="1"/>
</dbReference>
<dbReference type="GO" id="GO:0005829">
    <property type="term" value="C:cytosol"/>
    <property type="evidence" value="ECO:0007669"/>
    <property type="project" value="TreeGrafter"/>
</dbReference>
<proteinExistence type="predicted"/>
<feature type="non-terminal residue" evidence="2">
    <location>
        <position position="318"/>
    </location>
</feature>
<dbReference type="Pfam" id="PF07969">
    <property type="entry name" value="Amidohydro_3"/>
    <property type="match status" value="1"/>
</dbReference>
<dbReference type="InterPro" id="IPR013108">
    <property type="entry name" value="Amidohydro_3"/>
</dbReference>
<dbReference type="InterPro" id="IPR032466">
    <property type="entry name" value="Metal_Hydrolase"/>
</dbReference>
<accession>A0A3B0SK03</accession>
<dbReference type="SUPFAM" id="SSF51338">
    <property type="entry name" value="Composite domain of metallo-dependent hydrolases"/>
    <property type="match status" value="1"/>
</dbReference>
<dbReference type="EMBL" id="UOEH01000446">
    <property type="protein sequence ID" value="VAW04730.1"/>
    <property type="molecule type" value="Genomic_DNA"/>
</dbReference>